<accession>A0A3A1QRL1</accession>
<evidence type="ECO:0000259" key="1">
    <source>
        <dbReference type="PROSITE" id="PS50883"/>
    </source>
</evidence>
<dbReference type="GO" id="GO:0071111">
    <property type="term" value="F:cyclic-guanylate-specific phosphodiesterase activity"/>
    <property type="evidence" value="ECO:0007669"/>
    <property type="project" value="InterPro"/>
</dbReference>
<dbReference type="AlphaFoldDB" id="A0A3A1QRL1"/>
<evidence type="ECO:0000313" key="3">
    <source>
        <dbReference type="Proteomes" id="UP000265801"/>
    </source>
</evidence>
<dbReference type="OrthoDB" id="581425at2"/>
<name>A0A3A1QRL1_9BACI</name>
<dbReference type="PROSITE" id="PS50883">
    <property type="entry name" value="EAL"/>
    <property type="match status" value="1"/>
</dbReference>
<dbReference type="InterPro" id="IPR035919">
    <property type="entry name" value="EAL_sf"/>
</dbReference>
<dbReference type="PANTHER" id="PTHR33121">
    <property type="entry name" value="CYCLIC DI-GMP PHOSPHODIESTERASE PDEF"/>
    <property type="match status" value="1"/>
</dbReference>
<organism evidence="2 3">
    <name type="scientific">Bacillus salacetis</name>
    <dbReference type="NCBI Taxonomy" id="2315464"/>
    <lineage>
        <taxon>Bacteria</taxon>
        <taxon>Bacillati</taxon>
        <taxon>Bacillota</taxon>
        <taxon>Bacilli</taxon>
        <taxon>Bacillales</taxon>
        <taxon>Bacillaceae</taxon>
        <taxon>Bacillus</taxon>
    </lineage>
</organism>
<comment type="caution">
    <text evidence="2">The sequence shown here is derived from an EMBL/GenBank/DDBJ whole genome shotgun (WGS) entry which is preliminary data.</text>
</comment>
<dbReference type="SUPFAM" id="SSF141868">
    <property type="entry name" value="EAL domain-like"/>
    <property type="match status" value="1"/>
</dbReference>
<proteinExistence type="predicted"/>
<keyword evidence="3" id="KW-1185">Reference proteome</keyword>
<dbReference type="Pfam" id="PF00563">
    <property type="entry name" value="EAL"/>
    <property type="match status" value="1"/>
</dbReference>
<protein>
    <submittedName>
        <fullName evidence="2">EAL domain-containing protein</fullName>
    </submittedName>
</protein>
<gene>
    <name evidence="2" type="ORF">D3H55_23000</name>
</gene>
<sequence length="84" mass="9582">MIKFDRYFSQDLSTDSKKQRLLKAIVDFAQGDTSFILEGIETEEDLIAAKDLGIKFGQGYFLGRPEKLEDCGRNLKKIISSYNL</sequence>
<reference evidence="2 3" key="1">
    <citation type="submission" date="2018-09" db="EMBL/GenBank/DDBJ databases">
        <title>Bacillus saliacetes sp. nov., isolated from Thai shrimp paste (Ka-pi).</title>
        <authorList>
            <person name="Daroonpunt R."/>
            <person name="Tanasupawat S."/>
            <person name="Yiamsombut S."/>
        </authorList>
    </citation>
    <scope>NUCLEOTIDE SEQUENCE [LARGE SCALE GENOMIC DNA]</scope>
    <source>
        <strain evidence="2 3">SKP7-4</strain>
    </source>
</reference>
<dbReference type="Gene3D" id="3.20.20.450">
    <property type="entry name" value="EAL domain"/>
    <property type="match status" value="1"/>
</dbReference>
<dbReference type="InterPro" id="IPR001633">
    <property type="entry name" value="EAL_dom"/>
</dbReference>
<evidence type="ECO:0000313" key="2">
    <source>
        <dbReference type="EMBL" id="RIW27423.1"/>
    </source>
</evidence>
<dbReference type="InterPro" id="IPR050706">
    <property type="entry name" value="Cyclic-di-GMP_PDE-like"/>
</dbReference>
<dbReference type="PANTHER" id="PTHR33121:SF76">
    <property type="entry name" value="SIGNALING PROTEIN"/>
    <property type="match status" value="1"/>
</dbReference>
<dbReference type="Proteomes" id="UP000265801">
    <property type="component" value="Unassembled WGS sequence"/>
</dbReference>
<feature type="domain" description="EAL" evidence="1">
    <location>
        <begin position="1"/>
        <end position="79"/>
    </location>
</feature>
<dbReference type="EMBL" id="QXIR01000055">
    <property type="protein sequence ID" value="RIW27423.1"/>
    <property type="molecule type" value="Genomic_DNA"/>
</dbReference>